<dbReference type="GO" id="GO:0005886">
    <property type="term" value="C:plasma membrane"/>
    <property type="evidence" value="ECO:0007669"/>
    <property type="project" value="TreeGrafter"/>
</dbReference>
<dbReference type="SMART" id="SM00408">
    <property type="entry name" value="IGc2"/>
    <property type="match status" value="2"/>
</dbReference>
<dbReference type="CDD" id="cd00096">
    <property type="entry name" value="Ig"/>
    <property type="match status" value="1"/>
</dbReference>
<dbReference type="InterPro" id="IPR036179">
    <property type="entry name" value="Ig-like_dom_sf"/>
</dbReference>
<evidence type="ECO:0000256" key="1">
    <source>
        <dbReference type="ARBA" id="ARBA00023319"/>
    </source>
</evidence>
<dbReference type="GO" id="GO:0030424">
    <property type="term" value="C:axon"/>
    <property type="evidence" value="ECO:0007669"/>
    <property type="project" value="TreeGrafter"/>
</dbReference>
<dbReference type="InterPro" id="IPR013783">
    <property type="entry name" value="Ig-like_fold"/>
</dbReference>
<proteinExistence type="predicted"/>
<sequence>MLSIVSLLATAALISLQSIQTYGKINNKIEMDNNLLPNDIAPPRRHMHKYVKIHSQPPETVRHLPGTTLVLECVAIGNPAPVVGWMKNGIPISDFEEDVNEIFSPPSFSVAQMTSKMVVRSPSNGDVYTCVASSGLMETSASTTIVVEGEQSDLLSPFIATKPIITAYYNSIFQMFGTTVKLPCRVYSPTKAKVYWHVNNKIVYGNNKLRVLPSGDLLIKDLSFSDMGGYFCTAMNAFGKDVGETLLFPVKPSTGNLRNYFIALSLRMQKIKEKRKKKDIAHP</sequence>
<keyword evidence="1" id="KW-0393">Immunoglobulin domain</keyword>
<dbReference type="PANTHER" id="PTHR10075:SF109">
    <property type="entry name" value="NEURAL_ECTODERMAL DEVELOPMENT FACTOR IMP-L2"/>
    <property type="match status" value="1"/>
</dbReference>
<dbReference type="GO" id="GO:0070593">
    <property type="term" value="P:dendrite self-avoidance"/>
    <property type="evidence" value="ECO:0007669"/>
    <property type="project" value="TreeGrafter"/>
</dbReference>
<evidence type="ECO:0000313" key="4">
    <source>
        <dbReference type="EMBL" id="CAH2098586.1"/>
    </source>
</evidence>
<dbReference type="SMART" id="SM00409">
    <property type="entry name" value="IG"/>
    <property type="match status" value="2"/>
</dbReference>
<dbReference type="Pfam" id="PF13927">
    <property type="entry name" value="Ig_3"/>
    <property type="match status" value="2"/>
</dbReference>
<dbReference type="PANTHER" id="PTHR10075">
    <property type="entry name" value="BASIGIN RELATED"/>
    <property type="match status" value="1"/>
</dbReference>
<evidence type="ECO:0000259" key="3">
    <source>
        <dbReference type="PROSITE" id="PS50835"/>
    </source>
</evidence>
<dbReference type="Gene3D" id="2.60.40.10">
    <property type="entry name" value="Immunoglobulins"/>
    <property type="match status" value="2"/>
</dbReference>
<dbReference type="InterPro" id="IPR003599">
    <property type="entry name" value="Ig_sub"/>
</dbReference>
<feature type="domain" description="Ig-like" evidence="3">
    <location>
        <begin position="43"/>
        <end position="146"/>
    </location>
</feature>
<comment type="caution">
    <text evidence="4">The sequence shown here is derived from an EMBL/GenBank/DDBJ whole genome shotgun (WGS) entry which is preliminary data.</text>
</comment>
<dbReference type="Proteomes" id="UP001153954">
    <property type="component" value="Unassembled WGS sequence"/>
</dbReference>
<keyword evidence="2" id="KW-0732">Signal</keyword>
<feature type="domain" description="Ig-like" evidence="3">
    <location>
        <begin position="163"/>
        <end position="243"/>
    </location>
</feature>
<protein>
    <recommendedName>
        <fullName evidence="3">Ig-like domain-containing protein</fullName>
    </recommendedName>
</protein>
<feature type="chain" id="PRO_5044021093" description="Ig-like domain-containing protein" evidence="2">
    <location>
        <begin position="24"/>
        <end position="283"/>
    </location>
</feature>
<evidence type="ECO:0000256" key="2">
    <source>
        <dbReference type="SAM" id="SignalP"/>
    </source>
</evidence>
<name>A0AAU9UKY1_EUPED</name>
<dbReference type="AlphaFoldDB" id="A0AAU9UKY1"/>
<keyword evidence="5" id="KW-1185">Reference proteome</keyword>
<reference evidence="4" key="1">
    <citation type="submission" date="2022-03" db="EMBL/GenBank/DDBJ databases">
        <authorList>
            <person name="Tunstrom K."/>
        </authorList>
    </citation>
    <scope>NUCLEOTIDE SEQUENCE</scope>
</reference>
<organism evidence="4 5">
    <name type="scientific">Euphydryas editha</name>
    <name type="common">Edith's checkerspot</name>
    <dbReference type="NCBI Taxonomy" id="104508"/>
    <lineage>
        <taxon>Eukaryota</taxon>
        <taxon>Metazoa</taxon>
        <taxon>Ecdysozoa</taxon>
        <taxon>Arthropoda</taxon>
        <taxon>Hexapoda</taxon>
        <taxon>Insecta</taxon>
        <taxon>Pterygota</taxon>
        <taxon>Neoptera</taxon>
        <taxon>Endopterygota</taxon>
        <taxon>Lepidoptera</taxon>
        <taxon>Glossata</taxon>
        <taxon>Ditrysia</taxon>
        <taxon>Papilionoidea</taxon>
        <taxon>Nymphalidae</taxon>
        <taxon>Nymphalinae</taxon>
        <taxon>Euphydryas</taxon>
    </lineage>
</organism>
<dbReference type="InterPro" id="IPR003598">
    <property type="entry name" value="Ig_sub2"/>
</dbReference>
<dbReference type="PROSITE" id="PS50835">
    <property type="entry name" value="IG_LIKE"/>
    <property type="match status" value="2"/>
</dbReference>
<accession>A0AAU9UKY1</accession>
<feature type="signal peptide" evidence="2">
    <location>
        <begin position="1"/>
        <end position="23"/>
    </location>
</feature>
<dbReference type="GO" id="GO:0007411">
    <property type="term" value="P:axon guidance"/>
    <property type="evidence" value="ECO:0007669"/>
    <property type="project" value="TreeGrafter"/>
</dbReference>
<dbReference type="InterPro" id="IPR007110">
    <property type="entry name" value="Ig-like_dom"/>
</dbReference>
<dbReference type="GO" id="GO:0098632">
    <property type="term" value="F:cell-cell adhesion mediator activity"/>
    <property type="evidence" value="ECO:0007669"/>
    <property type="project" value="TreeGrafter"/>
</dbReference>
<dbReference type="GO" id="GO:0007156">
    <property type="term" value="P:homophilic cell adhesion via plasma membrane adhesion molecules"/>
    <property type="evidence" value="ECO:0007669"/>
    <property type="project" value="TreeGrafter"/>
</dbReference>
<dbReference type="EMBL" id="CAKOGL010000020">
    <property type="protein sequence ID" value="CAH2098586.1"/>
    <property type="molecule type" value="Genomic_DNA"/>
</dbReference>
<evidence type="ECO:0000313" key="5">
    <source>
        <dbReference type="Proteomes" id="UP001153954"/>
    </source>
</evidence>
<dbReference type="SUPFAM" id="SSF48726">
    <property type="entry name" value="Immunoglobulin"/>
    <property type="match status" value="2"/>
</dbReference>
<gene>
    <name evidence="4" type="ORF">EEDITHA_LOCUS13686</name>
</gene>